<organism evidence="1 2">
    <name type="scientific">Staphylococcus aureus</name>
    <dbReference type="NCBI Taxonomy" id="1280"/>
    <lineage>
        <taxon>Bacteria</taxon>
        <taxon>Bacillati</taxon>
        <taxon>Bacillota</taxon>
        <taxon>Bacilli</taxon>
        <taxon>Bacillales</taxon>
        <taxon>Staphylococcaceae</taxon>
        <taxon>Staphylococcus</taxon>
    </lineage>
</organism>
<accession>A0A2X2K0L3</accession>
<dbReference type="AlphaFoldDB" id="A0A2X2K0L3"/>
<evidence type="ECO:0000313" key="2">
    <source>
        <dbReference type="Proteomes" id="UP000249913"/>
    </source>
</evidence>
<proteinExistence type="predicted"/>
<keyword evidence="1" id="KW-0413">Isomerase</keyword>
<dbReference type="EMBL" id="UAUX01000006">
    <property type="protein sequence ID" value="SPZ97813.1"/>
    <property type="molecule type" value="Genomic_DNA"/>
</dbReference>
<dbReference type="Proteomes" id="UP000249913">
    <property type="component" value="Unassembled WGS sequence"/>
</dbReference>
<evidence type="ECO:0000313" key="1">
    <source>
        <dbReference type="EMBL" id="SPZ97813.1"/>
    </source>
</evidence>
<sequence length="54" mass="5977">MPAGTKYDEHGSAQPLGSLFEQASQLFLDSVVMGLMTEMNVSEQTMQQIMLILE</sequence>
<name>A0A2X2K0L3_STAAU</name>
<protein>
    <submittedName>
        <fullName evidence="1">6-phospho-3-hexuloisomerase</fullName>
    </submittedName>
</protein>
<gene>
    <name evidence="1" type="ORF">NCTC7878_01203</name>
</gene>
<reference evidence="1 2" key="1">
    <citation type="submission" date="2018-06" db="EMBL/GenBank/DDBJ databases">
        <authorList>
            <consortium name="Pathogen Informatics"/>
            <person name="Doyle S."/>
        </authorList>
    </citation>
    <scope>NUCLEOTIDE SEQUENCE [LARGE SCALE GENOMIC DNA]</scope>
    <source>
        <strain evidence="1 2">NCTC7878</strain>
    </source>
</reference>
<dbReference type="GO" id="GO:0016853">
    <property type="term" value="F:isomerase activity"/>
    <property type="evidence" value="ECO:0007669"/>
    <property type="project" value="UniProtKB-KW"/>
</dbReference>
<dbReference type="Gene3D" id="3.40.50.10490">
    <property type="entry name" value="Glucose-6-phosphate isomerase like protein, domain 1"/>
    <property type="match status" value="1"/>
</dbReference>